<feature type="transmembrane region" description="Helical" evidence="6">
    <location>
        <begin position="349"/>
        <end position="375"/>
    </location>
</feature>
<dbReference type="AlphaFoldDB" id="A0A1B2I6T0"/>
<dbReference type="InterPro" id="IPR020846">
    <property type="entry name" value="MFS_dom"/>
</dbReference>
<dbReference type="Pfam" id="PF07690">
    <property type="entry name" value="MFS_1"/>
    <property type="match status" value="1"/>
</dbReference>
<feature type="transmembrane region" description="Helical" evidence="6">
    <location>
        <begin position="168"/>
        <end position="190"/>
    </location>
</feature>
<feature type="transmembrane region" description="Helical" evidence="6">
    <location>
        <begin position="317"/>
        <end position="337"/>
    </location>
</feature>
<dbReference type="PANTHER" id="PTHR43124">
    <property type="entry name" value="PURINE EFFLUX PUMP PBUE"/>
    <property type="match status" value="1"/>
</dbReference>
<feature type="transmembrane region" description="Helical" evidence="6">
    <location>
        <begin position="262"/>
        <end position="281"/>
    </location>
</feature>
<feature type="domain" description="Major facilitator superfamily (MFS) profile" evidence="7">
    <location>
        <begin position="16"/>
        <end position="413"/>
    </location>
</feature>
<dbReference type="EMBL" id="CP016757">
    <property type="protein sequence ID" value="ANZ45682.1"/>
    <property type="molecule type" value="Genomic_DNA"/>
</dbReference>
<keyword evidence="5 6" id="KW-0472">Membrane</keyword>
<dbReference type="Proteomes" id="UP000093044">
    <property type="component" value="Chromosome"/>
</dbReference>
<keyword evidence="3 6" id="KW-0812">Transmembrane</keyword>
<keyword evidence="4 6" id="KW-1133">Transmembrane helix</keyword>
<evidence type="ECO:0000256" key="4">
    <source>
        <dbReference type="ARBA" id="ARBA00022989"/>
    </source>
</evidence>
<feature type="transmembrane region" description="Helical" evidence="6">
    <location>
        <begin position="387"/>
        <end position="407"/>
    </location>
</feature>
<feature type="transmembrane region" description="Helical" evidence="6">
    <location>
        <begin position="106"/>
        <end position="125"/>
    </location>
</feature>
<proteinExistence type="predicted"/>
<evidence type="ECO:0000256" key="6">
    <source>
        <dbReference type="SAM" id="Phobius"/>
    </source>
</evidence>
<sequence>MTSMEQRLISPLFFRLLIPFGLAFFLGMFMGSINSIIAPIIVLAFELSPADLGFISSVNLIAFGLAQLPLGVFLDRYGAKKTLSGMLMIAVAGVVLFAAAKNYLSLLTARALMGIGFSGSLMAAFKAFTYWLPRKRLALVFSIQSLIGGLGFMLATRPVSIALEYIPWRVFIMLCAGAVLVSALLVMTVVPDDIPVRNESGESFFDVFKGMMRFAGDRRFIYVAPVVTATEAVLFSFSYLWVGPWLRDVAMLDERSVGLMMLFSSSGIAAGYFLNGVLADFFARMNWLTWEKLYLYSGILFTVTFAVLTFCGGPTTAPLWALVMFLSTMTMISFPIIGRLFDADETGRIFSLLNFIIFLASFVVQWLVGIILDFYPVVDGHFAHGGYMLGLGLILIMNIAAVIHLYISIPKMETLKKF</sequence>
<dbReference type="PANTHER" id="PTHR43124:SF3">
    <property type="entry name" value="CHLORAMPHENICOL EFFLUX PUMP RV0191"/>
    <property type="match status" value="1"/>
</dbReference>
<gene>
    <name evidence="8" type="ORF">BED41_11705</name>
</gene>
<dbReference type="InterPro" id="IPR036259">
    <property type="entry name" value="MFS_trans_sf"/>
</dbReference>
<evidence type="ECO:0000256" key="2">
    <source>
        <dbReference type="ARBA" id="ARBA00022475"/>
    </source>
</evidence>
<dbReference type="RefSeq" id="WP_066746449.1">
    <property type="nucleotide sequence ID" value="NZ_CP016757.1"/>
</dbReference>
<evidence type="ECO:0000313" key="8">
    <source>
        <dbReference type="EMBL" id="ANZ45682.1"/>
    </source>
</evidence>
<evidence type="ECO:0000313" key="9">
    <source>
        <dbReference type="Proteomes" id="UP000093044"/>
    </source>
</evidence>
<evidence type="ECO:0000256" key="3">
    <source>
        <dbReference type="ARBA" id="ARBA00022692"/>
    </source>
</evidence>
<name>A0A1B2I6T0_9BACT</name>
<dbReference type="InterPro" id="IPR050189">
    <property type="entry name" value="MFS_Efflux_Transporters"/>
</dbReference>
<dbReference type="OrthoDB" id="6360at2"/>
<dbReference type="Gene3D" id="1.20.1250.20">
    <property type="entry name" value="MFS general substrate transporter like domains"/>
    <property type="match status" value="1"/>
</dbReference>
<keyword evidence="9" id="KW-1185">Reference proteome</keyword>
<organism evidence="8 9">
    <name type="scientific">Cloacibacillus porcorum</name>
    <dbReference type="NCBI Taxonomy" id="1197717"/>
    <lineage>
        <taxon>Bacteria</taxon>
        <taxon>Thermotogati</taxon>
        <taxon>Synergistota</taxon>
        <taxon>Synergistia</taxon>
        <taxon>Synergistales</taxon>
        <taxon>Synergistaceae</taxon>
        <taxon>Cloacibacillus</taxon>
    </lineage>
</organism>
<dbReference type="GeneID" id="83058511"/>
<protein>
    <recommendedName>
        <fullName evidence="7">Major facilitator superfamily (MFS) profile domain-containing protein</fullName>
    </recommendedName>
</protein>
<feature type="transmembrane region" description="Helical" evidence="6">
    <location>
        <begin position="12"/>
        <end position="42"/>
    </location>
</feature>
<evidence type="ECO:0000256" key="1">
    <source>
        <dbReference type="ARBA" id="ARBA00004651"/>
    </source>
</evidence>
<dbReference type="KEGG" id="cpor:BED41_11705"/>
<feature type="transmembrane region" description="Helical" evidence="6">
    <location>
        <begin position="137"/>
        <end position="156"/>
    </location>
</feature>
<evidence type="ECO:0000259" key="7">
    <source>
        <dbReference type="PROSITE" id="PS50850"/>
    </source>
</evidence>
<reference evidence="8" key="1">
    <citation type="submission" date="2016-08" db="EMBL/GenBank/DDBJ databases">
        <title>Complete genome of Cloacibacillus porcorum.</title>
        <authorList>
            <person name="Looft T."/>
            <person name="Bayles D.O."/>
            <person name="Alt D.P."/>
        </authorList>
    </citation>
    <scope>NUCLEOTIDE SEQUENCE [LARGE SCALE GENOMIC DNA]</scope>
    <source>
        <strain evidence="8">CL-84</strain>
    </source>
</reference>
<dbReference type="STRING" id="1197717.BED41_11705"/>
<dbReference type="PROSITE" id="PS50850">
    <property type="entry name" value="MFS"/>
    <property type="match status" value="1"/>
</dbReference>
<dbReference type="GO" id="GO:0022857">
    <property type="term" value="F:transmembrane transporter activity"/>
    <property type="evidence" value="ECO:0007669"/>
    <property type="project" value="InterPro"/>
</dbReference>
<dbReference type="SUPFAM" id="SSF103473">
    <property type="entry name" value="MFS general substrate transporter"/>
    <property type="match status" value="1"/>
</dbReference>
<feature type="transmembrane region" description="Helical" evidence="6">
    <location>
        <begin position="293"/>
        <end position="311"/>
    </location>
</feature>
<dbReference type="InterPro" id="IPR011701">
    <property type="entry name" value="MFS"/>
</dbReference>
<feature type="transmembrane region" description="Helical" evidence="6">
    <location>
        <begin position="220"/>
        <end position="242"/>
    </location>
</feature>
<accession>A0A1B2I6T0</accession>
<evidence type="ECO:0000256" key="5">
    <source>
        <dbReference type="ARBA" id="ARBA00023136"/>
    </source>
</evidence>
<feature type="transmembrane region" description="Helical" evidence="6">
    <location>
        <begin position="54"/>
        <end position="74"/>
    </location>
</feature>
<dbReference type="GO" id="GO:0005886">
    <property type="term" value="C:plasma membrane"/>
    <property type="evidence" value="ECO:0007669"/>
    <property type="project" value="UniProtKB-SubCell"/>
</dbReference>
<feature type="transmembrane region" description="Helical" evidence="6">
    <location>
        <begin position="83"/>
        <end position="100"/>
    </location>
</feature>
<comment type="subcellular location">
    <subcellularLocation>
        <location evidence="1">Cell membrane</location>
        <topology evidence="1">Multi-pass membrane protein</topology>
    </subcellularLocation>
</comment>
<keyword evidence="2" id="KW-1003">Cell membrane</keyword>